<accession>A0A1V4HSJ7</accession>
<sequence>MKIIKVDNYAREHIADHLIAENLNDYWGNYIVELLNSRQHEDSDNYFRLVEDNHVLWRGMEELI</sequence>
<dbReference type="STRING" id="1469647.BC351_00980"/>
<name>A0A1V4HSJ7_9BACL</name>
<evidence type="ECO:0000313" key="1">
    <source>
        <dbReference type="EMBL" id="OPH61846.1"/>
    </source>
</evidence>
<dbReference type="OrthoDB" id="2662906at2"/>
<keyword evidence="2" id="KW-1185">Reference proteome</keyword>
<dbReference type="EMBL" id="MBTG01000001">
    <property type="protein sequence ID" value="OPH61846.1"/>
    <property type="molecule type" value="Genomic_DNA"/>
</dbReference>
<reference evidence="2" key="1">
    <citation type="submission" date="2016-07" db="EMBL/GenBank/DDBJ databases">
        <authorList>
            <person name="Florea S."/>
            <person name="Webb J.S."/>
            <person name="Jaromczyk J."/>
            <person name="Schardl C.L."/>
        </authorList>
    </citation>
    <scope>NUCLEOTIDE SEQUENCE [LARGE SCALE GENOMIC DNA]</scope>
    <source>
        <strain evidence="2">CY1</strain>
    </source>
</reference>
<comment type="caution">
    <text evidence="1">The sequence shown here is derived from an EMBL/GenBank/DDBJ whole genome shotgun (WGS) entry which is preliminary data.</text>
</comment>
<gene>
    <name evidence="1" type="ORF">BC351_00980</name>
</gene>
<dbReference type="AlphaFoldDB" id="A0A1V4HSJ7"/>
<dbReference type="RefSeq" id="WP_079408846.1">
    <property type="nucleotide sequence ID" value="NZ_MBTG01000001.1"/>
</dbReference>
<dbReference type="Proteomes" id="UP000190626">
    <property type="component" value="Unassembled WGS sequence"/>
</dbReference>
<proteinExistence type="predicted"/>
<evidence type="ECO:0000313" key="2">
    <source>
        <dbReference type="Proteomes" id="UP000190626"/>
    </source>
</evidence>
<protein>
    <submittedName>
        <fullName evidence="1">Uncharacterized protein</fullName>
    </submittedName>
</protein>
<organism evidence="1 2">
    <name type="scientific">Paenibacillus ferrarius</name>
    <dbReference type="NCBI Taxonomy" id="1469647"/>
    <lineage>
        <taxon>Bacteria</taxon>
        <taxon>Bacillati</taxon>
        <taxon>Bacillota</taxon>
        <taxon>Bacilli</taxon>
        <taxon>Bacillales</taxon>
        <taxon>Paenibacillaceae</taxon>
        <taxon>Paenibacillus</taxon>
    </lineage>
</organism>